<organism evidence="7 8">
    <name type="scientific">Phaedon cochleariae</name>
    <name type="common">Mustard beetle</name>
    <dbReference type="NCBI Taxonomy" id="80249"/>
    <lineage>
        <taxon>Eukaryota</taxon>
        <taxon>Metazoa</taxon>
        <taxon>Ecdysozoa</taxon>
        <taxon>Arthropoda</taxon>
        <taxon>Hexapoda</taxon>
        <taxon>Insecta</taxon>
        <taxon>Pterygota</taxon>
        <taxon>Neoptera</taxon>
        <taxon>Endopterygota</taxon>
        <taxon>Coleoptera</taxon>
        <taxon>Polyphaga</taxon>
        <taxon>Cucujiformia</taxon>
        <taxon>Chrysomeloidea</taxon>
        <taxon>Chrysomelidae</taxon>
        <taxon>Chrysomelinae</taxon>
        <taxon>Chrysomelini</taxon>
        <taxon>Phaedon</taxon>
    </lineage>
</organism>
<dbReference type="PANTHER" id="PTHR31144">
    <property type="entry name" value="UPF0602 PROTEIN C4ORF47"/>
    <property type="match status" value="1"/>
</dbReference>
<name>A0A9P0GRL9_PHACE</name>
<comment type="similarity">
    <text evidence="4">Belongs to the CFAP96 family.</text>
</comment>
<gene>
    <name evidence="7" type="ORF">PHAECO_LOCUS9398</name>
</gene>
<dbReference type="AlphaFoldDB" id="A0A9P0GRL9"/>
<dbReference type="EMBL" id="OU896711">
    <property type="protein sequence ID" value="CAH1170084.1"/>
    <property type="molecule type" value="Genomic_DNA"/>
</dbReference>
<accession>A0A9P0GRL9</accession>
<proteinExistence type="inferred from homology"/>
<evidence type="ECO:0000256" key="4">
    <source>
        <dbReference type="ARBA" id="ARBA00035656"/>
    </source>
</evidence>
<evidence type="ECO:0000313" key="7">
    <source>
        <dbReference type="EMBL" id="CAH1170084.1"/>
    </source>
</evidence>
<dbReference type="InterPro" id="IPR029358">
    <property type="entry name" value="CFAP96"/>
</dbReference>
<feature type="region of interest" description="Disordered" evidence="6">
    <location>
        <begin position="127"/>
        <end position="157"/>
    </location>
</feature>
<dbReference type="GO" id="GO:0005813">
    <property type="term" value="C:centrosome"/>
    <property type="evidence" value="ECO:0007669"/>
    <property type="project" value="UniProtKB-SubCell"/>
</dbReference>
<evidence type="ECO:0000256" key="1">
    <source>
        <dbReference type="ARBA" id="ARBA00004300"/>
    </source>
</evidence>
<dbReference type="PANTHER" id="PTHR31144:SF1">
    <property type="entry name" value="UPF0602 PROTEIN C4ORF47"/>
    <property type="match status" value="1"/>
</dbReference>
<comment type="subcellular location">
    <subcellularLocation>
        <location evidence="1">Cytoplasm</location>
        <location evidence="1">Cytoskeleton</location>
        <location evidence="1">Microtubule organizing center</location>
        <location evidence="1">Centrosome</location>
    </subcellularLocation>
</comment>
<keyword evidence="3" id="KW-0206">Cytoskeleton</keyword>
<evidence type="ECO:0000256" key="2">
    <source>
        <dbReference type="ARBA" id="ARBA00022490"/>
    </source>
</evidence>
<reference evidence="7" key="1">
    <citation type="submission" date="2022-01" db="EMBL/GenBank/DDBJ databases">
        <authorList>
            <person name="King R."/>
        </authorList>
    </citation>
    <scope>NUCLEOTIDE SEQUENCE</scope>
</reference>
<evidence type="ECO:0000256" key="5">
    <source>
        <dbReference type="ARBA" id="ARBA00035693"/>
    </source>
</evidence>
<dbReference type="OrthoDB" id="283553at2759"/>
<protein>
    <recommendedName>
        <fullName evidence="5">Cilia-and flagella-associated protein 96</fullName>
    </recommendedName>
</protein>
<dbReference type="GO" id="GO:0005881">
    <property type="term" value="C:cytoplasmic microtubule"/>
    <property type="evidence" value="ECO:0007669"/>
    <property type="project" value="TreeGrafter"/>
</dbReference>
<evidence type="ECO:0000256" key="6">
    <source>
        <dbReference type="SAM" id="MobiDB-lite"/>
    </source>
</evidence>
<evidence type="ECO:0000313" key="8">
    <source>
        <dbReference type="Proteomes" id="UP001153737"/>
    </source>
</evidence>
<evidence type="ECO:0000256" key="3">
    <source>
        <dbReference type="ARBA" id="ARBA00023212"/>
    </source>
</evidence>
<keyword evidence="8" id="KW-1185">Reference proteome</keyword>
<reference evidence="7" key="2">
    <citation type="submission" date="2022-10" db="EMBL/GenBank/DDBJ databases">
        <authorList>
            <consortium name="ENA_rothamsted_submissions"/>
            <consortium name="culmorum"/>
            <person name="King R."/>
        </authorList>
    </citation>
    <scope>NUCLEOTIDE SEQUENCE</scope>
</reference>
<keyword evidence="2" id="KW-0963">Cytoplasm</keyword>
<dbReference type="Proteomes" id="UP001153737">
    <property type="component" value="Chromosome 5"/>
</dbReference>
<sequence length="314" mass="35158">MAKAGEMGNLYGKPDVERIGLFSEMPYMNGKGYVSPFPKPRADKGRNIMGEGPKTKTARQDCYFDKDFKRLFIGEALRGRGVKPKPPRFKNVSEKAFVPAGNLKLHSTPGDYYGCFEKIEAFSNKKRPLPPYKREPRNILSNPGKEGGPGYVDTCLNPYPSHTPDRYGAKPKYKEYGKTVDGPMVINHYPTPFFDRNPFMEPPNVKAGPTYVRPQEKGVAPLPPGKMIPTGPGKLPGGCHAGGFEKFPEHKPDKYLTVYEVMKPKKRTGGNFYPQSTAEKTLYTCSVINENLRFRVNGKNQAAFEPSFIKHLVD</sequence>
<dbReference type="Pfam" id="PF15239">
    <property type="entry name" value="CFAP96-like"/>
    <property type="match status" value="1"/>
</dbReference>